<dbReference type="RefSeq" id="WP_229981328.1">
    <property type="nucleotide sequence ID" value="NZ_JAJJPB010000008.1"/>
</dbReference>
<feature type="repeat" description="TPR" evidence="1">
    <location>
        <begin position="267"/>
        <end position="300"/>
    </location>
</feature>
<dbReference type="EMBL" id="JAJJPB010000008">
    <property type="protein sequence ID" value="MCC9294871.1"/>
    <property type="molecule type" value="Genomic_DNA"/>
</dbReference>
<keyword evidence="2" id="KW-0812">Transmembrane</keyword>
<dbReference type="InterPro" id="IPR047676">
    <property type="entry name" value="FxLYD_dom"/>
</dbReference>
<feature type="transmembrane region" description="Helical" evidence="2">
    <location>
        <begin position="93"/>
        <end position="113"/>
    </location>
</feature>
<evidence type="ECO:0000313" key="4">
    <source>
        <dbReference type="Proteomes" id="UP001165422"/>
    </source>
</evidence>
<dbReference type="Gene3D" id="1.25.40.10">
    <property type="entry name" value="Tetratricopeptide repeat domain"/>
    <property type="match status" value="1"/>
</dbReference>
<dbReference type="InterPro" id="IPR011990">
    <property type="entry name" value="TPR-like_helical_dom_sf"/>
</dbReference>
<keyword evidence="1" id="KW-0802">TPR repeat</keyword>
<organism evidence="3 4">
    <name type="scientific">Clostridium aromativorans</name>
    <dbReference type="NCBI Taxonomy" id="2836848"/>
    <lineage>
        <taxon>Bacteria</taxon>
        <taxon>Bacillati</taxon>
        <taxon>Bacillota</taxon>
        <taxon>Clostridia</taxon>
        <taxon>Eubacteriales</taxon>
        <taxon>Clostridiaceae</taxon>
        <taxon>Clostridium</taxon>
    </lineage>
</organism>
<evidence type="ECO:0000313" key="3">
    <source>
        <dbReference type="EMBL" id="MCC9294871.1"/>
    </source>
</evidence>
<reference evidence="3" key="1">
    <citation type="submission" date="2021-11" db="EMBL/GenBank/DDBJ databases">
        <authorList>
            <person name="Qingchun L."/>
            <person name="Dong Z."/>
            <person name="Zongwei Q."/>
            <person name="Jia Z."/>
            <person name="Duotao L."/>
        </authorList>
    </citation>
    <scope>NUCLEOTIDE SEQUENCE</scope>
    <source>
        <strain evidence="3">WLY-B-L2</strain>
    </source>
</reference>
<protein>
    <submittedName>
        <fullName evidence="3">Zinc ribbon domain-containing protein</fullName>
    </submittedName>
</protein>
<dbReference type="Proteomes" id="UP001165422">
    <property type="component" value="Unassembled WGS sequence"/>
</dbReference>
<evidence type="ECO:0000256" key="1">
    <source>
        <dbReference type="PROSITE-ProRule" id="PRU00339"/>
    </source>
</evidence>
<dbReference type="PROSITE" id="PS50005">
    <property type="entry name" value="TPR"/>
    <property type="match status" value="1"/>
</dbReference>
<evidence type="ECO:0000256" key="2">
    <source>
        <dbReference type="SAM" id="Phobius"/>
    </source>
</evidence>
<sequence>MFCYKCGAKVSNQALFCEKCGTRLNKNLEIENLNESTIKIHNIRQALKHNIKEDQLNALALDKSKDNTTNFSLNKKVGDNTCCKIPFYKNINIAMPLLSAVLAVSLTCTYYLYEASVSKNVEKNRTTAENIALQGNISSAYSIIDKALSLRPNNETLKADKIFLQDGKSVNLHISAVDSYIKDKNYNGALNELDEAVNLISDKTGAFYSLLNKNIENKKMGITVLQIKNEMNNKSSIEDLAGLLNKISNYNVKEASETASELRKRISAVAYNTANEYLKNNDFTSALQTIDKGIVYNPNDKKLNNFKQVIISEKNSFETAEQTRIQNAMASAALENKNNKTNAVEVVSTSTNINKYGDFVIKGTIKNIATKPISSIQIYYTIYNSSNAELGNDSTYVYPNYLSINDTGQFENTEYGMSKGHHIKITKITWILPQEDSYENK</sequence>
<keyword evidence="2" id="KW-0472">Membrane</keyword>
<gene>
    <name evidence="3" type="ORF">LN736_08385</name>
</gene>
<proteinExistence type="predicted"/>
<name>A0ABS8N5C4_9CLOT</name>
<comment type="caution">
    <text evidence="3">The sequence shown here is derived from an EMBL/GenBank/DDBJ whole genome shotgun (WGS) entry which is preliminary data.</text>
</comment>
<dbReference type="InterPro" id="IPR019734">
    <property type="entry name" value="TPR_rpt"/>
</dbReference>
<dbReference type="NCBIfam" id="NF038353">
    <property type="entry name" value="FxLYD_dom"/>
    <property type="match status" value="1"/>
</dbReference>
<keyword evidence="4" id="KW-1185">Reference proteome</keyword>
<accession>A0ABS8N5C4</accession>
<keyword evidence="2" id="KW-1133">Transmembrane helix</keyword>
<dbReference type="SUPFAM" id="SSF48452">
    <property type="entry name" value="TPR-like"/>
    <property type="match status" value="1"/>
</dbReference>